<proteinExistence type="predicted"/>
<keyword evidence="2" id="KW-1133">Transmembrane helix</keyword>
<dbReference type="OrthoDB" id="3981028at2759"/>
<feature type="transmembrane region" description="Helical" evidence="2">
    <location>
        <begin position="295"/>
        <end position="314"/>
    </location>
</feature>
<evidence type="ECO:0000313" key="4">
    <source>
        <dbReference type="Proteomes" id="UP000761534"/>
    </source>
</evidence>
<evidence type="ECO:0000256" key="2">
    <source>
        <dbReference type="SAM" id="Phobius"/>
    </source>
</evidence>
<protein>
    <recommendedName>
        <fullName evidence="5">Peroxin 26</fullName>
    </recommendedName>
</protein>
<reference evidence="3" key="1">
    <citation type="journal article" date="2019" name="G3 (Bethesda)">
        <title>Genome Assemblies of Two Rare Opportunistic Yeast Pathogens: Diutina rugosa (syn. Candida rugosa) and Trichomonascus ciferrii (syn. Candida ciferrii).</title>
        <authorList>
            <person name="Mixao V."/>
            <person name="Saus E."/>
            <person name="Hansen A.P."/>
            <person name="Lass-Florl C."/>
            <person name="Gabaldon T."/>
        </authorList>
    </citation>
    <scope>NUCLEOTIDE SEQUENCE</scope>
    <source>
        <strain evidence="3">CBS 4856</strain>
    </source>
</reference>
<organism evidence="3 4">
    <name type="scientific">Trichomonascus ciferrii</name>
    <dbReference type="NCBI Taxonomy" id="44093"/>
    <lineage>
        <taxon>Eukaryota</taxon>
        <taxon>Fungi</taxon>
        <taxon>Dikarya</taxon>
        <taxon>Ascomycota</taxon>
        <taxon>Saccharomycotina</taxon>
        <taxon>Dipodascomycetes</taxon>
        <taxon>Dipodascales</taxon>
        <taxon>Trichomonascaceae</taxon>
        <taxon>Trichomonascus</taxon>
        <taxon>Trichomonascus ciferrii complex</taxon>
    </lineage>
</organism>
<feature type="region of interest" description="Disordered" evidence="1">
    <location>
        <begin position="217"/>
        <end position="270"/>
    </location>
</feature>
<evidence type="ECO:0000313" key="3">
    <source>
        <dbReference type="EMBL" id="KAA8902306.1"/>
    </source>
</evidence>
<comment type="caution">
    <text evidence="3">The sequence shown here is derived from an EMBL/GenBank/DDBJ whole genome shotgun (WGS) entry which is preliminary data.</text>
</comment>
<keyword evidence="2" id="KW-0472">Membrane</keyword>
<name>A0A642UUU6_9ASCO</name>
<dbReference type="Proteomes" id="UP000761534">
    <property type="component" value="Unassembled WGS sequence"/>
</dbReference>
<dbReference type="VEuPathDB" id="FungiDB:TRICI_005908"/>
<dbReference type="AlphaFoldDB" id="A0A642UUU6"/>
<dbReference type="EMBL" id="SWFS01000467">
    <property type="protein sequence ID" value="KAA8902306.1"/>
    <property type="molecule type" value="Genomic_DNA"/>
</dbReference>
<gene>
    <name evidence="3" type="ORF">TRICI_005908</name>
</gene>
<sequence length="342" mass="38794">MTLEDPSLSLSSLEARDSVSEAYHRAAKLFLNKQFPASLDCLRSVLSTPVVGEERVWTKIWNLYIALLNNAMARGGVWPKQEKKQLSQKVTGNNLWNEVESAFGGVEKIPEDVMVSLILISHKHCPDLSVCSDRIENYLSSGCGTGKVIEMYVMRILTKRGEFDYAREVISCNPGVFSNQDESLRKLKELEEEEKRKELEAEKERKRIEELEAKRVEDAMKAESSKQQQQIQESDESEGSDGTNLKAVSPNPVGSPSSYQPPTKTSSNEIRPRNLSSLFQYWKNYFINVFRNGSAIKAILFFMVIILSVTNPVARTRLRRALTFLWQKLAQTVQMGTKVSYV</sequence>
<evidence type="ECO:0000256" key="1">
    <source>
        <dbReference type="SAM" id="MobiDB-lite"/>
    </source>
</evidence>
<evidence type="ECO:0008006" key="5">
    <source>
        <dbReference type="Google" id="ProtNLM"/>
    </source>
</evidence>
<feature type="compositionally biased region" description="Polar residues" evidence="1">
    <location>
        <begin position="252"/>
        <end position="270"/>
    </location>
</feature>
<accession>A0A642UUU6</accession>
<keyword evidence="2" id="KW-0812">Transmembrane</keyword>
<keyword evidence="4" id="KW-1185">Reference proteome</keyword>